<evidence type="ECO:0000256" key="3">
    <source>
        <dbReference type="ARBA" id="ARBA00022827"/>
    </source>
</evidence>
<dbReference type="InterPro" id="IPR002938">
    <property type="entry name" value="FAD-bd"/>
</dbReference>
<reference evidence="6 7" key="1">
    <citation type="submission" date="2013-08" db="EMBL/GenBank/DDBJ databases">
        <authorList>
            <consortium name="DOE Joint Genome Institute"/>
            <person name="Klenk H.-P."/>
            <person name="Huntemann M."/>
            <person name="Han J."/>
            <person name="Chen A."/>
            <person name="Kyrpides N."/>
            <person name="Mavromatis K."/>
            <person name="Markowitz V."/>
            <person name="Palaniappan K."/>
            <person name="Ivanova N."/>
            <person name="Schaumberg A."/>
            <person name="Pati A."/>
            <person name="Liolios K."/>
            <person name="Nordberg H.P."/>
            <person name="Cantor M.N."/>
            <person name="Hua S.X."/>
            <person name="Woyke T."/>
        </authorList>
    </citation>
    <scope>NUCLEOTIDE SEQUENCE [LARGE SCALE GENOMIC DNA]</scope>
    <source>
        <strain evidence="6 7">YIM 93223</strain>
    </source>
</reference>
<comment type="caution">
    <text evidence="6">The sequence shown here is derived from an EMBL/GenBank/DDBJ whole genome shotgun (WGS) entry which is preliminary data.</text>
</comment>
<gene>
    <name evidence="6" type="ORF">AmyhaDRAFT_0367</name>
</gene>
<dbReference type="Proteomes" id="UP000054357">
    <property type="component" value="Unassembled WGS sequence"/>
</dbReference>
<dbReference type="GO" id="GO:0016491">
    <property type="term" value="F:oxidoreductase activity"/>
    <property type="evidence" value="ECO:0007669"/>
    <property type="project" value="UniProtKB-KW"/>
</dbReference>
<dbReference type="RefSeq" id="WP_231104596.1">
    <property type="nucleotide sequence ID" value="NZ_KI632509.1"/>
</dbReference>
<feature type="domain" description="FAD-binding" evidence="5">
    <location>
        <begin position="5"/>
        <end position="310"/>
    </location>
</feature>
<dbReference type="PATRIC" id="fig|592678.3.peg.370"/>
<organism evidence="6 7">
    <name type="scientific">Haloechinothrix halophila YIM 93223</name>
    <dbReference type="NCBI Taxonomy" id="592678"/>
    <lineage>
        <taxon>Bacteria</taxon>
        <taxon>Bacillati</taxon>
        <taxon>Actinomycetota</taxon>
        <taxon>Actinomycetes</taxon>
        <taxon>Pseudonocardiales</taxon>
        <taxon>Pseudonocardiaceae</taxon>
        <taxon>Haloechinothrix</taxon>
    </lineage>
</organism>
<evidence type="ECO:0000256" key="2">
    <source>
        <dbReference type="ARBA" id="ARBA00022630"/>
    </source>
</evidence>
<sequence length="382" mass="40095">MTDAPLLIAGAGIGGLTLATALRRSGGQALVLEERDELSEVGAGITLWPNALAALDDIGLGDAVRDAGCALSSAGIKRADGRWLRRLSPTAIDPALGEPVVAIHRGTLLTILAEGAGTDIVRTSAPVRDVRQHPDGVTITLAGGERITGCGLVGADGIRSAVAAHLDPDLRWRYSGYTAWRAVANVGLDVEPAETWGPDGEFGYVPLGTNRTYWFATQVAPEGQTSDDELGYLADRLAGWHDPIAALLAATAPNAVLRHDIHDRDVPRRWASGGIALIGDAAHPMRPHLGQGGCQAVIDAVVLATLINSHVDLPTAFARFAAVRRRRVGRIVRQSALTGAVIHARGPLGAAARVFAQHLPQRLLLRQLATVAGASAYRRPTA</sequence>
<keyword evidence="7" id="KW-1185">Reference proteome</keyword>
<evidence type="ECO:0000256" key="4">
    <source>
        <dbReference type="ARBA" id="ARBA00023002"/>
    </source>
</evidence>
<dbReference type="GO" id="GO:0071949">
    <property type="term" value="F:FAD binding"/>
    <property type="evidence" value="ECO:0007669"/>
    <property type="project" value="InterPro"/>
</dbReference>
<keyword evidence="4" id="KW-0560">Oxidoreductase</keyword>
<dbReference type="PANTHER" id="PTHR46496">
    <property type="match status" value="1"/>
</dbReference>
<dbReference type="Gene3D" id="3.50.50.60">
    <property type="entry name" value="FAD/NAD(P)-binding domain"/>
    <property type="match status" value="1"/>
</dbReference>
<keyword evidence="2" id="KW-0285">Flavoprotein</keyword>
<dbReference type="HOGENOM" id="CLU_009665_19_5_11"/>
<dbReference type="SUPFAM" id="SSF51905">
    <property type="entry name" value="FAD/NAD(P)-binding domain"/>
    <property type="match status" value="1"/>
</dbReference>
<evidence type="ECO:0000256" key="1">
    <source>
        <dbReference type="ARBA" id="ARBA00001974"/>
    </source>
</evidence>
<evidence type="ECO:0000313" key="6">
    <source>
        <dbReference type="EMBL" id="ETA66602.1"/>
    </source>
</evidence>
<dbReference type="PRINTS" id="PR00420">
    <property type="entry name" value="RNGMNOXGNASE"/>
</dbReference>
<dbReference type="AlphaFoldDB" id="W9DSG2"/>
<keyword evidence="3" id="KW-0274">FAD</keyword>
<evidence type="ECO:0000313" key="7">
    <source>
        <dbReference type="Proteomes" id="UP000054357"/>
    </source>
</evidence>
<accession>W9DSG2</accession>
<comment type="cofactor">
    <cofactor evidence="1">
        <name>FAD</name>
        <dbReference type="ChEBI" id="CHEBI:57692"/>
    </cofactor>
</comment>
<dbReference type="InterPro" id="IPR036188">
    <property type="entry name" value="FAD/NAD-bd_sf"/>
</dbReference>
<dbReference type="Pfam" id="PF01494">
    <property type="entry name" value="FAD_binding_3"/>
    <property type="match status" value="1"/>
</dbReference>
<proteinExistence type="predicted"/>
<dbReference type="EMBL" id="AZAK01000001">
    <property type="protein sequence ID" value="ETA66602.1"/>
    <property type="molecule type" value="Genomic_DNA"/>
</dbReference>
<protein>
    <submittedName>
        <fullName evidence="6">2-polyprenyl-6-methoxyphenol hydroxylase-like oxidoreductase</fullName>
    </submittedName>
</protein>
<dbReference type="PANTHER" id="PTHR46496:SF1">
    <property type="entry name" value="ZEAXANTHIN EPOXIDASE, CHLOROPLASTIC"/>
    <property type="match status" value="1"/>
</dbReference>
<evidence type="ECO:0000259" key="5">
    <source>
        <dbReference type="Pfam" id="PF01494"/>
    </source>
</evidence>
<name>W9DSG2_9PSEU</name>